<gene>
    <name evidence="1" type="ORF">C8N46_105215</name>
</gene>
<protein>
    <submittedName>
        <fullName evidence="1">Uncharacterized protein</fullName>
    </submittedName>
</protein>
<dbReference type="RefSeq" id="WP_108115172.1">
    <property type="nucleotide sequence ID" value="NZ_QBKT01000005.1"/>
</dbReference>
<proteinExistence type="predicted"/>
<comment type="caution">
    <text evidence="1">The sequence shown here is derived from an EMBL/GenBank/DDBJ whole genome shotgun (WGS) entry which is preliminary data.</text>
</comment>
<sequence>MKKKNLKSLQLQKSTVSSLHSYTISGGTDSIVDIGTVIIIRTTDYATKTGCSQLAACDSISICPEGVAHTKFVDTDTQPATSCARGDY</sequence>
<keyword evidence="2" id="KW-1185">Reference proteome</keyword>
<dbReference type="EMBL" id="QBKT01000005">
    <property type="protein sequence ID" value="PTX61059.1"/>
    <property type="molecule type" value="Genomic_DNA"/>
</dbReference>
<dbReference type="OrthoDB" id="1452189at2"/>
<organism evidence="1 2">
    <name type="scientific">Kordia periserrulae</name>
    <dbReference type="NCBI Taxonomy" id="701523"/>
    <lineage>
        <taxon>Bacteria</taxon>
        <taxon>Pseudomonadati</taxon>
        <taxon>Bacteroidota</taxon>
        <taxon>Flavobacteriia</taxon>
        <taxon>Flavobacteriales</taxon>
        <taxon>Flavobacteriaceae</taxon>
        <taxon>Kordia</taxon>
    </lineage>
</organism>
<dbReference type="AlphaFoldDB" id="A0A2T6BYB2"/>
<name>A0A2T6BYB2_9FLAO</name>
<dbReference type="Proteomes" id="UP000244090">
    <property type="component" value="Unassembled WGS sequence"/>
</dbReference>
<reference evidence="1 2" key="1">
    <citation type="submission" date="2018-04" db="EMBL/GenBank/DDBJ databases">
        <title>Genomic Encyclopedia of Archaeal and Bacterial Type Strains, Phase II (KMG-II): from individual species to whole genera.</title>
        <authorList>
            <person name="Goeker M."/>
        </authorList>
    </citation>
    <scope>NUCLEOTIDE SEQUENCE [LARGE SCALE GENOMIC DNA]</scope>
    <source>
        <strain evidence="1 2">DSM 25731</strain>
    </source>
</reference>
<accession>A0A2T6BYB2</accession>
<evidence type="ECO:0000313" key="2">
    <source>
        <dbReference type="Proteomes" id="UP000244090"/>
    </source>
</evidence>
<evidence type="ECO:0000313" key="1">
    <source>
        <dbReference type="EMBL" id="PTX61059.1"/>
    </source>
</evidence>